<feature type="compositionally biased region" description="Low complexity" evidence="1">
    <location>
        <begin position="124"/>
        <end position="135"/>
    </location>
</feature>
<feature type="region of interest" description="Disordered" evidence="1">
    <location>
        <begin position="269"/>
        <end position="488"/>
    </location>
</feature>
<proteinExistence type="predicted"/>
<evidence type="ECO:0000313" key="4">
    <source>
        <dbReference type="Proteomes" id="UP000016934"/>
    </source>
</evidence>
<dbReference type="AlphaFoldDB" id="M2RSY1"/>
<reference evidence="3 4" key="1">
    <citation type="journal article" date="2012" name="PLoS Pathog.">
        <title>Diverse lifestyles and strategies of plant pathogenesis encoded in the genomes of eighteen Dothideomycetes fungi.</title>
        <authorList>
            <person name="Ohm R.A."/>
            <person name="Feau N."/>
            <person name="Henrissat B."/>
            <person name="Schoch C.L."/>
            <person name="Horwitz B.A."/>
            <person name="Barry K.W."/>
            <person name="Condon B.J."/>
            <person name="Copeland A.C."/>
            <person name="Dhillon B."/>
            <person name="Glaser F."/>
            <person name="Hesse C.N."/>
            <person name="Kosti I."/>
            <person name="LaButti K."/>
            <person name="Lindquist E.A."/>
            <person name="Lucas S."/>
            <person name="Salamov A.A."/>
            <person name="Bradshaw R.E."/>
            <person name="Ciuffetti L."/>
            <person name="Hamelin R.C."/>
            <person name="Kema G.H.J."/>
            <person name="Lawrence C."/>
            <person name="Scott J.A."/>
            <person name="Spatafora J.W."/>
            <person name="Turgeon B.G."/>
            <person name="de Wit P.J.G.M."/>
            <person name="Zhong S."/>
            <person name="Goodwin S.B."/>
            <person name="Grigoriev I.V."/>
        </authorList>
    </citation>
    <scope>NUCLEOTIDE SEQUENCE [LARGE SCALE GENOMIC DNA]</scope>
    <source>
        <strain evidence="4">ND90Pr / ATCC 201652</strain>
    </source>
</reference>
<keyword evidence="4" id="KW-1185">Reference proteome</keyword>
<feature type="compositionally biased region" description="Basic and acidic residues" evidence="1">
    <location>
        <begin position="87"/>
        <end position="96"/>
    </location>
</feature>
<dbReference type="KEGG" id="bsc:COCSADRAFT_166638"/>
<feature type="compositionally biased region" description="Basic and acidic residues" evidence="1">
    <location>
        <begin position="323"/>
        <end position="337"/>
    </location>
</feature>
<feature type="compositionally biased region" description="Polar residues" evidence="1">
    <location>
        <begin position="143"/>
        <end position="162"/>
    </location>
</feature>
<sequence>MPDPSSALRRVSFGYILGFSDKPYKDPKPPPPPPRPRRPSQLAELVASPGGLVEWTASDGRKGKLTGMGKLQLTAASLTKVPSEIQPAKEHLEKPTPKNPPGNAENIWTNNDWSGFEATGGITKSASNKAPSSKNDAWGNGDWNASGSNKGSQKAASCTQVLWGSGDVGEMWVTQADTSGGDTKKDEKEDEKKAEKKAEKKYEKNDSKATEQATKSGDSNETPAPTNTAAERGETKESDDTNTWTKEEDEQLLRMKTEDMQLSWKAIDSKLGKADGQSKARFKIVKPAGWKPNTAKDNAGKGNASQKNDTKGDEQKQNQGTKDSNKNSNEKDKKDNEVADNLLGDAFAGMLGETSDGKQGDVEKANNTGTWGIGDPTKTGDTSDAKDNNDVWINTDGAGDSKDKDPADQWGPAATDWGAYNQETNPATPPGWDNPVPDIQQPLSPAKPAPASRSTKAPSEFRSRRSTSSKSKPSTTRPAEIELEPDDTFSADDLRLIARILQQDCSMVWSRLSWRFRDKTGRTLHPEVFEKKITGSVEGDGKK</sequence>
<feature type="compositionally biased region" description="Basic and acidic residues" evidence="1">
    <location>
        <begin position="355"/>
        <end position="364"/>
    </location>
</feature>
<feature type="domain" description="Myb-like" evidence="2">
    <location>
        <begin position="236"/>
        <end position="286"/>
    </location>
</feature>
<dbReference type="OMA" id="VWNRVSW"/>
<protein>
    <recommendedName>
        <fullName evidence="2">Myb-like domain-containing protein</fullName>
    </recommendedName>
</protein>
<feature type="compositionally biased region" description="Basic and acidic residues" evidence="1">
    <location>
        <begin position="269"/>
        <end position="278"/>
    </location>
</feature>
<accession>M2RSY1</accession>
<evidence type="ECO:0000313" key="3">
    <source>
        <dbReference type="EMBL" id="EMD69664.1"/>
    </source>
</evidence>
<organism evidence="3 4">
    <name type="scientific">Cochliobolus sativus (strain ND90Pr / ATCC 201652)</name>
    <name type="common">Common root rot and spot blotch fungus</name>
    <name type="synonym">Bipolaris sorokiniana</name>
    <dbReference type="NCBI Taxonomy" id="665912"/>
    <lineage>
        <taxon>Eukaryota</taxon>
        <taxon>Fungi</taxon>
        <taxon>Dikarya</taxon>
        <taxon>Ascomycota</taxon>
        <taxon>Pezizomycotina</taxon>
        <taxon>Dothideomycetes</taxon>
        <taxon>Pleosporomycetidae</taxon>
        <taxon>Pleosporales</taxon>
        <taxon>Pleosporineae</taxon>
        <taxon>Pleosporaceae</taxon>
        <taxon>Bipolaris</taxon>
    </lineage>
</organism>
<feature type="compositionally biased region" description="Polar residues" evidence="1">
    <location>
        <begin position="210"/>
        <end position="229"/>
    </location>
</feature>
<reference evidence="4" key="2">
    <citation type="journal article" date="2013" name="PLoS Genet.">
        <title>Comparative genome structure, secondary metabolite, and effector coding capacity across Cochliobolus pathogens.</title>
        <authorList>
            <person name="Condon B.J."/>
            <person name="Leng Y."/>
            <person name="Wu D."/>
            <person name="Bushley K.E."/>
            <person name="Ohm R.A."/>
            <person name="Otillar R."/>
            <person name="Martin J."/>
            <person name="Schackwitz W."/>
            <person name="Grimwood J."/>
            <person name="MohdZainudin N."/>
            <person name="Xue C."/>
            <person name="Wang R."/>
            <person name="Manning V.A."/>
            <person name="Dhillon B."/>
            <person name="Tu Z.J."/>
            <person name="Steffenson B.J."/>
            <person name="Salamov A."/>
            <person name="Sun H."/>
            <person name="Lowry S."/>
            <person name="LaButti K."/>
            <person name="Han J."/>
            <person name="Copeland A."/>
            <person name="Lindquist E."/>
            <person name="Barry K."/>
            <person name="Schmutz J."/>
            <person name="Baker S.E."/>
            <person name="Ciuffetti L.M."/>
            <person name="Grigoriev I.V."/>
            <person name="Zhong S."/>
            <person name="Turgeon B.G."/>
        </authorList>
    </citation>
    <scope>NUCLEOTIDE SEQUENCE [LARGE SCALE GENOMIC DNA]</scope>
    <source>
        <strain evidence="4">ND90Pr / ATCC 201652</strain>
    </source>
</reference>
<evidence type="ECO:0000259" key="2">
    <source>
        <dbReference type="PROSITE" id="PS50090"/>
    </source>
</evidence>
<dbReference type="eggNOG" id="ENOG502QT5Q">
    <property type="taxonomic scope" value="Eukaryota"/>
</dbReference>
<feature type="compositionally biased region" description="Low complexity" evidence="1">
    <location>
        <begin position="466"/>
        <end position="478"/>
    </location>
</feature>
<dbReference type="InterPro" id="IPR001005">
    <property type="entry name" value="SANT/Myb"/>
</dbReference>
<dbReference type="STRING" id="665912.M2RSY1"/>
<dbReference type="PROSITE" id="PS50090">
    <property type="entry name" value="MYB_LIKE"/>
    <property type="match status" value="1"/>
</dbReference>
<feature type="region of interest" description="Disordered" evidence="1">
    <location>
        <begin position="82"/>
        <end position="257"/>
    </location>
</feature>
<feature type="region of interest" description="Disordered" evidence="1">
    <location>
        <begin position="18"/>
        <end position="41"/>
    </location>
</feature>
<dbReference type="HOGENOM" id="CLU_498878_0_0_1"/>
<dbReference type="RefSeq" id="XP_007694927.1">
    <property type="nucleotide sequence ID" value="XM_007696737.1"/>
</dbReference>
<dbReference type="Proteomes" id="UP000016934">
    <property type="component" value="Unassembled WGS sequence"/>
</dbReference>
<feature type="compositionally biased region" description="Basic and acidic residues" evidence="1">
    <location>
        <begin position="182"/>
        <end position="209"/>
    </location>
</feature>
<dbReference type="EMBL" id="KB445637">
    <property type="protein sequence ID" value="EMD69664.1"/>
    <property type="molecule type" value="Genomic_DNA"/>
</dbReference>
<dbReference type="GeneID" id="19132463"/>
<dbReference type="OrthoDB" id="5427780at2759"/>
<evidence type="ECO:0000256" key="1">
    <source>
        <dbReference type="SAM" id="MobiDB-lite"/>
    </source>
</evidence>
<gene>
    <name evidence="3" type="ORF">COCSADRAFT_166638</name>
</gene>
<name>M2RSY1_COCSN</name>